<evidence type="ECO:0000259" key="2">
    <source>
        <dbReference type="PROSITE" id="PS50924"/>
    </source>
</evidence>
<dbReference type="PATRIC" id="fig|937777.3.peg.253"/>
<feature type="transmembrane region" description="Helical" evidence="1">
    <location>
        <begin position="176"/>
        <end position="195"/>
    </location>
</feature>
<dbReference type="Proteomes" id="UP000010467">
    <property type="component" value="Chromosome"/>
</dbReference>
<keyword evidence="1" id="KW-0812">Transmembrane</keyword>
<feature type="transmembrane region" description="Helical" evidence="1">
    <location>
        <begin position="144"/>
        <end position="164"/>
    </location>
</feature>
<keyword evidence="1" id="KW-1133">Transmembrane helix</keyword>
<dbReference type="STRING" id="937777.Deipe_0246"/>
<feature type="transmembrane region" description="Helical" evidence="1">
    <location>
        <begin position="12"/>
        <end position="32"/>
    </location>
</feature>
<dbReference type="InterPro" id="IPR005330">
    <property type="entry name" value="MHYT_dom"/>
</dbReference>
<evidence type="ECO:0000313" key="4">
    <source>
        <dbReference type="Proteomes" id="UP000010467"/>
    </source>
</evidence>
<evidence type="ECO:0000313" key="3">
    <source>
        <dbReference type="EMBL" id="AFZ65848.1"/>
    </source>
</evidence>
<feature type="transmembrane region" description="Helical" evidence="1">
    <location>
        <begin position="113"/>
        <end position="132"/>
    </location>
</feature>
<dbReference type="AlphaFoldDB" id="K9ZW33"/>
<evidence type="ECO:0000256" key="1">
    <source>
        <dbReference type="PROSITE-ProRule" id="PRU00244"/>
    </source>
</evidence>
<feature type="transmembrane region" description="Helical" evidence="1">
    <location>
        <begin position="82"/>
        <end position="101"/>
    </location>
</feature>
<keyword evidence="4" id="KW-1185">Reference proteome</keyword>
<keyword evidence="1" id="KW-0472">Membrane</keyword>
<dbReference type="eggNOG" id="COG3300">
    <property type="taxonomic scope" value="Bacteria"/>
</dbReference>
<sequence>METPHIASSWNGMFLALSCLLAWSASLLALDLGDRAHKANGARWGLWWTVQGFILGYGVWAIQAVDLLIVGRSTGAAYDLNLVLASGVVAVGCTMAALRMGQTEIWPVRCGGIVLFGLGAYATSLVGMASVVSGPSGEAAPGSWGLGVSAVSCSIALWLFTLVNGQRDAWRPTASVRTRTLVALGLSVAVTVSHYSSLSTGSFTGTGDGWLGILGSGVSGLIDATTMVTVVAFATLLMLGVTVLSIVMNSDGSEVFQEHGG</sequence>
<proteinExistence type="predicted"/>
<reference evidence="4" key="1">
    <citation type="submission" date="2012-03" db="EMBL/GenBank/DDBJ databases">
        <title>Complete sequence of chromosome of Deinococcus peraridilitoris DSM 19664.</title>
        <authorList>
            <person name="Lucas S."/>
            <person name="Copeland A."/>
            <person name="Lapidus A."/>
            <person name="Glavina del Rio T."/>
            <person name="Dalin E."/>
            <person name="Tice H."/>
            <person name="Bruce D."/>
            <person name="Goodwin L."/>
            <person name="Pitluck S."/>
            <person name="Peters L."/>
            <person name="Mikhailova N."/>
            <person name="Lu M."/>
            <person name="Kyrpides N."/>
            <person name="Mavromatis K."/>
            <person name="Ivanova N."/>
            <person name="Brettin T."/>
            <person name="Detter J.C."/>
            <person name="Han C."/>
            <person name="Larimer F."/>
            <person name="Land M."/>
            <person name="Hauser L."/>
            <person name="Markowitz V."/>
            <person name="Cheng J.-F."/>
            <person name="Hugenholtz P."/>
            <person name="Woyke T."/>
            <person name="Wu D."/>
            <person name="Pukall R."/>
            <person name="Steenblock K."/>
            <person name="Brambilla E."/>
            <person name="Klenk H.-P."/>
            <person name="Eisen J.A."/>
        </authorList>
    </citation>
    <scope>NUCLEOTIDE SEQUENCE [LARGE SCALE GENOMIC DNA]</scope>
    <source>
        <strain evidence="4">DSM 19664 / LMG 22246 / CIP 109416 / KR-200</strain>
    </source>
</reference>
<dbReference type="PROSITE" id="PS50924">
    <property type="entry name" value="MHYT"/>
    <property type="match status" value="1"/>
</dbReference>
<accession>K9ZW33</accession>
<organism evidence="3 4">
    <name type="scientific">Deinococcus peraridilitoris (strain DSM 19664 / LMG 22246 / CIP 109416 / KR-200)</name>
    <dbReference type="NCBI Taxonomy" id="937777"/>
    <lineage>
        <taxon>Bacteria</taxon>
        <taxon>Thermotogati</taxon>
        <taxon>Deinococcota</taxon>
        <taxon>Deinococci</taxon>
        <taxon>Deinococcales</taxon>
        <taxon>Deinococcaceae</taxon>
        <taxon>Deinococcus</taxon>
    </lineage>
</organism>
<feature type="transmembrane region" description="Helical" evidence="1">
    <location>
        <begin position="44"/>
        <end position="62"/>
    </location>
</feature>
<feature type="domain" description="MHYT" evidence="2">
    <location>
        <begin position="10"/>
        <end position="204"/>
    </location>
</feature>
<gene>
    <name evidence="3" type="ordered locus">Deipe_0246</name>
</gene>
<dbReference type="RefSeq" id="WP_015234159.1">
    <property type="nucleotide sequence ID" value="NC_019793.1"/>
</dbReference>
<dbReference type="HOGENOM" id="CLU_1064444_0_0_0"/>
<feature type="transmembrane region" description="Helical" evidence="1">
    <location>
        <begin position="224"/>
        <end position="247"/>
    </location>
</feature>
<name>K9ZW33_DEIPD</name>
<protein>
    <submittedName>
        <fullName evidence="3">MHYT domain-containing protein</fullName>
    </submittedName>
</protein>
<dbReference type="EMBL" id="CP003382">
    <property type="protein sequence ID" value="AFZ65848.1"/>
    <property type="molecule type" value="Genomic_DNA"/>
</dbReference>
<dbReference type="GO" id="GO:0016020">
    <property type="term" value="C:membrane"/>
    <property type="evidence" value="ECO:0007669"/>
    <property type="project" value="UniProtKB-UniRule"/>
</dbReference>
<dbReference type="KEGG" id="dpd:Deipe_0246"/>